<dbReference type="Gene3D" id="3.90.1590.10">
    <property type="entry name" value="glutathione-dependent formaldehyde- activating enzyme (gfa)"/>
    <property type="match status" value="1"/>
</dbReference>
<name>A0ABV6IAJ8_9BURK</name>
<dbReference type="Pfam" id="PF19648">
    <property type="entry name" value="DUF6151"/>
    <property type="match status" value="1"/>
</dbReference>
<dbReference type="InterPro" id="IPR046149">
    <property type="entry name" value="DUF6151"/>
</dbReference>
<dbReference type="RefSeq" id="WP_390210066.1">
    <property type="nucleotide sequence ID" value="NZ_JBHLXJ010000003.1"/>
</dbReference>
<evidence type="ECO:0000313" key="2">
    <source>
        <dbReference type="Proteomes" id="UP001589844"/>
    </source>
</evidence>
<protein>
    <submittedName>
        <fullName evidence="1">DUF6151 family protein</fullName>
    </submittedName>
</protein>
<evidence type="ECO:0000313" key="1">
    <source>
        <dbReference type="EMBL" id="MFC0348846.1"/>
    </source>
</evidence>
<organism evidence="1 2">
    <name type="scientific">Undibacterium danionis</name>
    <dbReference type="NCBI Taxonomy" id="1812100"/>
    <lineage>
        <taxon>Bacteria</taxon>
        <taxon>Pseudomonadati</taxon>
        <taxon>Pseudomonadota</taxon>
        <taxon>Betaproteobacteria</taxon>
        <taxon>Burkholderiales</taxon>
        <taxon>Oxalobacteraceae</taxon>
        <taxon>Undibacterium</taxon>
    </lineage>
</organism>
<gene>
    <name evidence="1" type="ORF">ACFFJH_03430</name>
</gene>
<dbReference type="EMBL" id="JBHLXJ010000003">
    <property type="protein sequence ID" value="MFC0348846.1"/>
    <property type="molecule type" value="Genomic_DNA"/>
</dbReference>
<dbReference type="SUPFAM" id="SSF51316">
    <property type="entry name" value="Mss4-like"/>
    <property type="match status" value="1"/>
</dbReference>
<proteinExistence type="predicted"/>
<reference evidence="1 2" key="1">
    <citation type="submission" date="2024-09" db="EMBL/GenBank/DDBJ databases">
        <authorList>
            <person name="Sun Q."/>
            <person name="Mori K."/>
        </authorList>
    </citation>
    <scope>NUCLEOTIDE SEQUENCE [LARGE SCALE GENOMIC DNA]</scope>
    <source>
        <strain evidence="1 2">CCM 8677</strain>
    </source>
</reference>
<sequence>MHNIQCQCGQFRAQIVGDGTRNHIRCYCSDCRAFAHFLEQGERVLDAHGGTEIVQVSQARLQLIQGSEHLAVVRLSDKGMLRWYAACCKSPIGNTMPDPKMAFIGLIHTALERPRIDQDFGPVTACFETQSATGEPKPVQKGVLPVILRFMWMTIAARVNGSYKRSPLFDADAQAIVKPQILSAQALQVLKNR</sequence>
<dbReference type="Proteomes" id="UP001589844">
    <property type="component" value="Unassembled WGS sequence"/>
</dbReference>
<accession>A0ABV6IAJ8</accession>
<comment type="caution">
    <text evidence="1">The sequence shown here is derived from an EMBL/GenBank/DDBJ whole genome shotgun (WGS) entry which is preliminary data.</text>
</comment>
<keyword evidence="2" id="KW-1185">Reference proteome</keyword>
<dbReference type="InterPro" id="IPR011057">
    <property type="entry name" value="Mss4-like_sf"/>
</dbReference>